<feature type="transmembrane region" description="Helical" evidence="6">
    <location>
        <begin position="35"/>
        <end position="52"/>
    </location>
</feature>
<dbReference type="PROSITE" id="PS51794">
    <property type="entry name" value="DAC"/>
    <property type="match status" value="1"/>
</dbReference>
<comment type="caution">
    <text evidence="6">Lacks conserved residue(s) required for the propagation of feature annotation.</text>
</comment>
<keyword evidence="2 6" id="KW-0808">Transferase</keyword>
<organism evidence="8 9">
    <name type="scientific">Trichlorobacter ammonificans</name>
    <dbReference type="NCBI Taxonomy" id="2916410"/>
    <lineage>
        <taxon>Bacteria</taxon>
        <taxon>Pseudomonadati</taxon>
        <taxon>Thermodesulfobacteriota</taxon>
        <taxon>Desulfuromonadia</taxon>
        <taxon>Geobacterales</taxon>
        <taxon>Geobacteraceae</taxon>
        <taxon>Trichlorobacter</taxon>
    </lineage>
</organism>
<comment type="similarity">
    <text evidence="6">Belongs to the adenylate cyclase family. DacA/CdaA subfamily.</text>
</comment>
<comment type="catalytic activity">
    <reaction evidence="1 6">
        <text>2 ATP = 3',3'-c-di-AMP + 2 diphosphate</text>
        <dbReference type="Rhea" id="RHEA:35655"/>
        <dbReference type="ChEBI" id="CHEBI:30616"/>
        <dbReference type="ChEBI" id="CHEBI:33019"/>
        <dbReference type="ChEBI" id="CHEBI:71500"/>
        <dbReference type="EC" id="2.7.7.85"/>
    </reaction>
</comment>
<feature type="transmembrane region" description="Helical" evidence="6">
    <location>
        <begin position="58"/>
        <end position="75"/>
    </location>
</feature>
<dbReference type="Proteomes" id="UP001295463">
    <property type="component" value="Chromosome"/>
</dbReference>
<keyword evidence="9" id="KW-1185">Reference proteome</keyword>
<dbReference type="InterPro" id="IPR050338">
    <property type="entry name" value="DisA"/>
</dbReference>
<evidence type="ECO:0000256" key="6">
    <source>
        <dbReference type="HAMAP-Rule" id="MF_01499"/>
    </source>
</evidence>
<proteinExistence type="inferred from homology"/>
<dbReference type="Pfam" id="PF19293">
    <property type="entry name" value="CdaA_N"/>
    <property type="match status" value="1"/>
</dbReference>
<keyword evidence="3 6" id="KW-0548">Nucleotidyltransferase</keyword>
<keyword evidence="6" id="KW-0812">Transmembrane</keyword>
<reference evidence="8 9" key="1">
    <citation type="submission" date="2022-03" db="EMBL/GenBank/DDBJ databases">
        <authorList>
            <person name="Koch H."/>
        </authorList>
    </citation>
    <scope>NUCLEOTIDE SEQUENCE [LARGE SCALE GENOMIC DNA]</scope>
    <source>
        <strain evidence="8 9">G1</strain>
    </source>
</reference>
<dbReference type="NCBIfam" id="TIGR00159">
    <property type="entry name" value="diadenylate cyclase CdaA"/>
    <property type="match status" value="1"/>
</dbReference>
<dbReference type="InterPro" id="IPR003390">
    <property type="entry name" value="DNA_integrity_scan_DisA_N"/>
</dbReference>
<dbReference type="PANTHER" id="PTHR34185:SF1">
    <property type="entry name" value="DIADENYLATE CYCLASE"/>
    <property type="match status" value="1"/>
</dbReference>
<dbReference type="Pfam" id="PF02457">
    <property type="entry name" value="DAC"/>
    <property type="match status" value="1"/>
</dbReference>
<protein>
    <recommendedName>
        <fullName evidence="6">Diadenylate cyclase</fullName>
        <shortName evidence="6">DAC</shortName>
        <ecNumber evidence="6">2.7.7.85</ecNumber>
    </recommendedName>
    <alternativeName>
        <fullName evidence="6">Cyclic-di-AMP synthase</fullName>
        <shortName evidence="6">c-di-AMP synthase</shortName>
    </alternativeName>
</protein>
<accession>A0ABN8HGG5</accession>
<dbReference type="InterPro" id="IPR012505">
    <property type="entry name" value="YbbR"/>
</dbReference>
<evidence type="ECO:0000259" key="7">
    <source>
        <dbReference type="PROSITE" id="PS51794"/>
    </source>
</evidence>
<keyword evidence="6" id="KW-1133">Transmembrane helix</keyword>
<dbReference type="Gene3D" id="3.40.1700.10">
    <property type="entry name" value="DNA integrity scanning protein, DisA, N-terminal domain"/>
    <property type="match status" value="1"/>
</dbReference>
<dbReference type="InterPro" id="IPR045585">
    <property type="entry name" value="CdaA_N"/>
</dbReference>
<evidence type="ECO:0000256" key="5">
    <source>
        <dbReference type="ARBA" id="ARBA00022840"/>
    </source>
</evidence>
<feature type="domain" description="DAC" evidence="7">
    <location>
        <begin position="76"/>
        <end position="236"/>
    </location>
</feature>
<dbReference type="InterPro" id="IPR036888">
    <property type="entry name" value="DNA_integrity_DisA_N_sf"/>
</dbReference>
<keyword evidence="6" id="KW-0472">Membrane</keyword>
<evidence type="ECO:0000313" key="8">
    <source>
        <dbReference type="EMBL" id="CAH2030059.1"/>
    </source>
</evidence>
<evidence type="ECO:0000256" key="3">
    <source>
        <dbReference type="ARBA" id="ARBA00022695"/>
    </source>
</evidence>
<dbReference type="GO" id="GO:0106408">
    <property type="term" value="F:diadenylate cyclase activity"/>
    <property type="evidence" value="ECO:0007669"/>
    <property type="project" value="UniProtKB-EC"/>
</dbReference>
<dbReference type="EC" id="2.7.7.85" evidence="6"/>
<keyword evidence="6" id="KW-1003">Cell membrane</keyword>
<evidence type="ECO:0000256" key="1">
    <source>
        <dbReference type="ARBA" id="ARBA00000877"/>
    </source>
</evidence>
<dbReference type="PANTHER" id="PTHR34185">
    <property type="entry name" value="DIADENYLATE CYCLASE"/>
    <property type="match status" value="1"/>
</dbReference>
<name>A0ABN8HGG5_9BACT</name>
<keyword evidence="5 6" id="KW-0067">ATP-binding</keyword>
<feature type="transmembrane region" description="Helical" evidence="6">
    <location>
        <begin position="264"/>
        <end position="283"/>
    </location>
</feature>
<dbReference type="RefSeq" id="WP_305731028.1">
    <property type="nucleotide sequence ID" value="NZ_OW150024.1"/>
</dbReference>
<dbReference type="InterPro" id="IPR034701">
    <property type="entry name" value="CdaA"/>
</dbReference>
<gene>
    <name evidence="6 8" type="primary">dacA</name>
    <name evidence="8" type="ORF">GEAMG1_0237</name>
</gene>
<dbReference type="Pfam" id="PF07949">
    <property type="entry name" value="YbbR"/>
    <property type="match status" value="1"/>
</dbReference>
<sequence length="388" mass="42284">MPQFRPQDFLDILIMSILIYQLYSWFRTSRALQALTGLAVIAAIYFVTRQAGLHMTSWILQQLGTVLIILVVVVFQNEIRQALYRFSRVRELAGGGDAVPACSSATRIAQTAFDLAGEHCGALIVIERKDLLDEHIRNGTTIDALISPPLIHNIFMDKTPLHDGALLIRNGRIAQASCHLPLSDDHQLPQQYGTRHRAALGLSERTDALVVVVSEERGEVSLAEGTQLTPMGDARQLEERLTELLAPPDPKSESPLLRRVLRNLPLKAAIVLAVSAVWLVFSLRQGEVAIIQVPLTFHGLPGGMSLTRVAPEELTVRLRSTSGLAPSPRQLDLTADLDLAGVHEGVNALAVSRSNVRVPPGMAVVGVEPAAVRVVIKAIPAARKPHRP</sequence>
<dbReference type="EMBL" id="OW150024">
    <property type="protein sequence ID" value="CAH2030059.1"/>
    <property type="molecule type" value="Genomic_DNA"/>
</dbReference>
<evidence type="ECO:0000256" key="4">
    <source>
        <dbReference type="ARBA" id="ARBA00022741"/>
    </source>
</evidence>
<comment type="function">
    <text evidence="6">Catalyzes the condensation of 2 ATP molecules into cyclic di-AMP (c-di-AMP), a second messenger used to regulate differing processes in different bacteria.</text>
</comment>
<evidence type="ECO:0000313" key="9">
    <source>
        <dbReference type="Proteomes" id="UP001295463"/>
    </source>
</evidence>
<feature type="transmembrane region" description="Helical" evidence="6">
    <location>
        <begin position="6"/>
        <end position="23"/>
    </location>
</feature>
<dbReference type="SUPFAM" id="SSF143597">
    <property type="entry name" value="YojJ-like"/>
    <property type="match status" value="1"/>
</dbReference>
<comment type="subunit">
    <text evidence="6">Probably a homodimer.</text>
</comment>
<evidence type="ECO:0000256" key="2">
    <source>
        <dbReference type="ARBA" id="ARBA00022679"/>
    </source>
</evidence>
<dbReference type="HAMAP" id="MF_01499">
    <property type="entry name" value="DacA"/>
    <property type="match status" value="1"/>
</dbReference>
<keyword evidence="4 6" id="KW-0547">Nucleotide-binding</keyword>
<dbReference type="Gene3D" id="2.170.120.30">
    <property type="match status" value="1"/>
</dbReference>